<evidence type="ECO:0000256" key="5">
    <source>
        <dbReference type="ARBA" id="ARBA00023136"/>
    </source>
</evidence>
<feature type="transmembrane region" description="Helical" evidence="6">
    <location>
        <begin position="184"/>
        <end position="205"/>
    </location>
</feature>
<evidence type="ECO:0000256" key="2">
    <source>
        <dbReference type="ARBA" id="ARBA00022475"/>
    </source>
</evidence>
<reference evidence="7" key="1">
    <citation type="submission" date="2018-05" db="EMBL/GenBank/DDBJ databases">
        <authorList>
            <person name="Lanie J.A."/>
            <person name="Ng W.-L."/>
            <person name="Kazmierczak K.M."/>
            <person name="Andrzejewski T.M."/>
            <person name="Davidsen T.M."/>
            <person name="Wayne K.J."/>
            <person name="Tettelin H."/>
            <person name="Glass J.I."/>
            <person name="Rusch D."/>
            <person name="Podicherti R."/>
            <person name="Tsui H.-C.T."/>
            <person name="Winkler M.E."/>
        </authorList>
    </citation>
    <scope>NUCLEOTIDE SEQUENCE</scope>
</reference>
<feature type="transmembrane region" description="Helical" evidence="6">
    <location>
        <begin position="151"/>
        <end position="172"/>
    </location>
</feature>
<evidence type="ECO:0000256" key="4">
    <source>
        <dbReference type="ARBA" id="ARBA00022989"/>
    </source>
</evidence>
<evidence type="ECO:0008006" key="8">
    <source>
        <dbReference type="Google" id="ProtNLM"/>
    </source>
</evidence>
<keyword evidence="3 6" id="KW-0812">Transmembrane</keyword>
<keyword evidence="2" id="KW-1003">Cell membrane</keyword>
<dbReference type="GO" id="GO:0015171">
    <property type="term" value="F:amino acid transmembrane transporter activity"/>
    <property type="evidence" value="ECO:0007669"/>
    <property type="project" value="TreeGrafter"/>
</dbReference>
<name>A0A381R8B6_9ZZZZ</name>
<protein>
    <recommendedName>
        <fullName evidence="8">Lysine transporter LysE</fullName>
    </recommendedName>
</protein>
<dbReference type="AlphaFoldDB" id="A0A381R8B6"/>
<proteinExistence type="predicted"/>
<dbReference type="PANTHER" id="PTHR30086:SF21">
    <property type="entry name" value="TRANSPORT PROTEIN"/>
    <property type="match status" value="1"/>
</dbReference>
<dbReference type="EMBL" id="UINC01001749">
    <property type="protein sequence ID" value="SUZ87986.1"/>
    <property type="molecule type" value="Genomic_DNA"/>
</dbReference>
<dbReference type="PIRSF" id="PIRSF006324">
    <property type="entry name" value="LeuE"/>
    <property type="match status" value="1"/>
</dbReference>
<organism evidence="7">
    <name type="scientific">marine metagenome</name>
    <dbReference type="NCBI Taxonomy" id="408172"/>
    <lineage>
        <taxon>unclassified sequences</taxon>
        <taxon>metagenomes</taxon>
        <taxon>ecological metagenomes</taxon>
    </lineage>
</organism>
<dbReference type="PANTHER" id="PTHR30086">
    <property type="entry name" value="ARGININE EXPORTER PROTEIN ARGO"/>
    <property type="match status" value="1"/>
</dbReference>
<sequence>MYWAEFLTIAVAHLFAVASPGPDFAVVTRQSVTGGTLAGLWTSFGVSIAILLHVGYCILGVAFVISQSPTLFSTMKFIAAAYLLYLGVKSMMLSNGFNEQSITASTNVSIDPRKAFVLGFLTNGLNPKATLFFFALFTVVIDINTPAQIQVIYGMYLALATFAWFAMLSKFLGRRTIRDRILRAGIWFERSMGAILILLALQIAFSV</sequence>
<accession>A0A381R8B6</accession>
<feature type="transmembrane region" description="Helical" evidence="6">
    <location>
        <begin position="77"/>
        <end position="97"/>
    </location>
</feature>
<dbReference type="Pfam" id="PF01810">
    <property type="entry name" value="LysE"/>
    <property type="match status" value="1"/>
</dbReference>
<dbReference type="InterPro" id="IPR001123">
    <property type="entry name" value="LeuE-type"/>
</dbReference>
<keyword evidence="4 6" id="KW-1133">Transmembrane helix</keyword>
<keyword evidence="5 6" id="KW-0472">Membrane</keyword>
<evidence type="ECO:0000256" key="3">
    <source>
        <dbReference type="ARBA" id="ARBA00022692"/>
    </source>
</evidence>
<comment type="subcellular location">
    <subcellularLocation>
        <location evidence="1">Cell membrane</location>
        <topology evidence="1">Multi-pass membrane protein</topology>
    </subcellularLocation>
</comment>
<dbReference type="GO" id="GO:0005886">
    <property type="term" value="C:plasma membrane"/>
    <property type="evidence" value="ECO:0007669"/>
    <property type="project" value="UniProtKB-SubCell"/>
</dbReference>
<evidence type="ECO:0000256" key="6">
    <source>
        <dbReference type="SAM" id="Phobius"/>
    </source>
</evidence>
<gene>
    <name evidence="7" type="ORF">METZ01_LOCUS40840</name>
</gene>
<evidence type="ECO:0000256" key="1">
    <source>
        <dbReference type="ARBA" id="ARBA00004651"/>
    </source>
</evidence>
<evidence type="ECO:0000313" key="7">
    <source>
        <dbReference type="EMBL" id="SUZ87986.1"/>
    </source>
</evidence>
<feature type="transmembrane region" description="Helical" evidence="6">
    <location>
        <begin position="41"/>
        <end position="65"/>
    </location>
</feature>